<name>A0A5Q0GW18_SACSY</name>
<dbReference type="AlphaFoldDB" id="A0A5Q0GW18"/>
<reference evidence="3" key="1">
    <citation type="journal article" date="2021" name="Curr. Microbiol.">
        <title>Complete genome of nocamycin-producing strain Saccharothrix syringae NRRL B-16468 reveals the biosynthetic potential for secondary metabolites.</title>
        <authorList>
            <person name="Mo X."/>
            <person name="Yang S."/>
        </authorList>
    </citation>
    <scope>NUCLEOTIDE SEQUENCE [LARGE SCALE GENOMIC DNA]</scope>
    <source>
        <strain evidence="3">ATCC 51364 / DSM 43886 / JCM 6844 / KCTC 9398 / NBRC 14523 / NRRL B-16468 / INA 2240</strain>
    </source>
</reference>
<organism evidence="2 3">
    <name type="scientific">Saccharothrix syringae</name>
    <name type="common">Nocardiopsis syringae</name>
    <dbReference type="NCBI Taxonomy" id="103733"/>
    <lineage>
        <taxon>Bacteria</taxon>
        <taxon>Bacillati</taxon>
        <taxon>Actinomycetota</taxon>
        <taxon>Actinomycetes</taxon>
        <taxon>Pseudonocardiales</taxon>
        <taxon>Pseudonocardiaceae</taxon>
        <taxon>Saccharothrix</taxon>
    </lineage>
</organism>
<evidence type="ECO:0008006" key="4">
    <source>
        <dbReference type="Google" id="ProtNLM"/>
    </source>
</evidence>
<sequence length="128" mass="12659">MLEIHSSVVRKVAAHAVRLVPGAVPDGVARVDGAGVGGAIRLDDGRPDRGLDDGPADGPGGAESGAAVPGGPDVAVAVRVALAYPAPLRAAAAEVRRCVAGEVERITGYRVRSVLVTVTALRGGPGVG</sequence>
<evidence type="ECO:0000313" key="2">
    <source>
        <dbReference type="EMBL" id="QFZ17650.1"/>
    </source>
</evidence>
<protein>
    <recommendedName>
        <fullName evidence="4">Asp23/Gls24 family envelope stress response protein</fullName>
    </recommendedName>
</protein>
<feature type="compositionally biased region" description="Basic and acidic residues" evidence="1">
    <location>
        <begin position="41"/>
        <end position="52"/>
    </location>
</feature>
<dbReference type="KEGG" id="ssyi:EKG83_09290"/>
<dbReference type="EMBL" id="CP034550">
    <property type="protein sequence ID" value="QFZ17650.1"/>
    <property type="molecule type" value="Genomic_DNA"/>
</dbReference>
<evidence type="ECO:0000256" key="1">
    <source>
        <dbReference type="SAM" id="MobiDB-lite"/>
    </source>
</evidence>
<accession>A0A5Q0GW18</accession>
<evidence type="ECO:0000313" key="3">
    <source>
        <dbReference type="Proteomes" id="UP000325787"/>
    </source>
</evidence>
<keyword evidence="3" id="KW-1185">Reference proteome</keyword>
<dbReference type="Proteomes" id="UP000325787">
    <property type="component" value="Chromosome"/>
</dbReference>
<gene>
    <name evidence="2" type="ORF">EKG83_09290</name>
</gene>
<proteinExistence type="predicted"/>
<feature type="region of interest" description="Disordered" evidence="1">
    <location>
        <begin position="38"/>
        <end position="68"/>
    </location>
</feature>
<dbReference type="RefSeq" id="WP_153277967.1">
    <property type="nucleotide sequence ID" value="NZ_CP034550.1"/>
</dbReference>